<dbReference type="AlphaFoldDB" id="A0A0F6SFA8"/>
<dbReference type="EMBL" id="CP011125">
    <property type="protein sequence ID" value="AKF06619.1"/>
    <property type="molecule type" value="Genomic_DNA"/>
</dbReference>
<organism evidence="2 3">
    <name type="scientific">Sandaracinus amylolyticus</name>
    <dbReference type="NCBI Taxonomy" id="927083"/>
    <lineage>
        <taxon>Bacteria</taxon>
        <taxon>Pseudomonadati</taxon>
        <taxon>Myxococcota</taxon>
        <taxon>Polyangia</taxon>
        <taxon>Polyangiales</taxon>
        <taxon>Sandaracinaceae</taxon>
        <taxon>Sandaracinus</taxon>
    </lineage>
</organism>
<protein>
    <recommendedName>
        <fullName evidence="1">Metallo-beta-lactamase domain-containing protein</fullName>
    </recommendedName>
</protein>
<keyword evidence="3" id="KW-1185">Reference proteome</keyword>
<dbReference type="Gene3D" id="3.60.15.10">
    <property type="entry name" value="Ribonuclease Z/Hydroxyacylglutathione hydrolase-like"/>
    <property type="match status" value="1"/>
</dbReference>
<feature type="domain" description="Metallo-beta-lactamase" evidence="1">
    <location>
        <begin position="2"/>
        <end position="189"/>
    </location>
</feature>
<name>A0A0F6SFA8_9BACT</name>
<evidence type="ECO:0000313" key="3">
    <source>
        <dbReference type="Proteomes" id="UP000034883"/>
    </source>
</evidence>
<gene>
    <name evidence="2" type="ORF">DB32_003768</name>
</gene>
<dbReference type="PANTHER" id="PTHR46018:SF2">
    <property type="entry name" value="ZINC PHOSPHODIESTERASE ELAC PROTEIN 1"/>
    <property type="match status" value="1"/>
</dbReference>
<dbReference type="Pfam" id="PF12706">
    <property type="entry name" value="Lactamase_B_2"/>
    <property type="match status" value="1"/>
</dbReference>
<evidence type="ECO:0000259" key="1">
    <source>
        <dbReference type="Pfam" id="PF12706"/>
    </source>
</evidence>
<proteinExistence type="predicted"/>
<reference evidence="2 3" key="1">
    <citation type="submission" date="2015-03" db="EMBL/GenBank/DDBJ databases">
        <title>Genome assembly of Sandaracinus amylolyticus DSM 53668.</title>
        <authorList>
            <person name="Sharma G."/>
            <person name="Subramanian S."/>
        </authorList>
    </citation>
    <scope>NUCLEOTIDE SEQUENCE [LARGE SCALE GENOMIC DNA]</scope>
    <source>
        <strain evidence="2 3">DSM 53668</strain>
    </source>
</reference>
<accession>A0A0F6SFA8</accession>
<dbReference type="SUPFAM" id="SSF56281">
    <property type="entry name" value="Metallo-hydrolase/oxidoreductase"/>
    <property type="match status" value="1"/>
</dbReference>
<sequence length="222" mass="23710">MLLIECGPGSTRRWPAFGITFERVRGIVVTHHHVDHCADLAPVMFGRNVPDPPVRTPLAMLGPVGHHALIDGLEGLYGSAVMDPLGMREVIELRDGDRRVVGPFTIDAREVLHVAGSLGLRVTCGGRVLAFSGDSGKCPELTALCRGAHVALLECSYPASRATTKHLNTRTAAETAVDAKLSRVVLTHFYPQCDDVDVAGEVRAAGYTGELVLAEDGLVLDV</sequence>
<dbReference type="GO" id="GO:0042781">
    <property type="term" value="F:3'-tRNA processing endoribonuclease activity"/>
    <property type="evidence" value="ECO:0007669"/>
    <property type="project" value="TreeGrafter"/>
</dbReference>
<dbReference type="InterPro" id="IPR001279">
    <property type="entry name" value="Metallo-B-lactamas"/>
</dbReference>
<dbReference type="STRING" id="927083.DB32_003768"/>
<dbReference type="PANTHER" id="PTHR46018">
    <property type="entry name" value="ZINC PHOSPHODIESTERASE ELAC PROTEIN 1"/>
    <property type="match status" value="1"/>
</dbReference>
<evidence type="ECO:0000313" key="2">
    <source>
        <dbReference type="EMBL" id="AKF06619.1"/>
    </source>
</evidence>
<dbReference type="KEGG" id="samy:DB32_003768"/>
<dbReference type="Proteomes" id="UP000034883">
    <property type="component" value="Chromosome"/>
</dbReference>
<dbReference type="InterPro" id="IPR036866">
    <property type="entry name" value="RibonucZ/Hydroxyglut_hydro"/>
</dbReference>